<accession>A0A914W187</accession>
<evidence type="ECO:0000313" key="1">
    <source>
        <dbReference type="Proteomes" id="UP000887566"/>
    </source>
</evidence>
<reference evidence="2" key="1">
    <citation type="submission" date="2022-11" db="UniProtKB">
        <authorList>
            <consortium name="WormBaseParasite"/>
        </authorList>
    </citation>
    <scope>IDENTIFICATION</scope>
</reference>
<dbReference type="AlphaFoldDB" id="A0A914W187"/>
<proteinExistence type="predicted"/>
<dbReference type="WBParaSite" id="PSAMB.scaffold2906size20640.g19551.t1">
    <property type="protein sequence ID" value="PSAMB.scaffold2906size20640.g19551.t1"/>
    <property type="gene ID" value="PSAMB.scaffold2906size20640.g19551"/>
</dbReference>
<organism evidence="1 2">
    <name type="scientific">Plectus sambesii</name>
    <dbReference type="NCBI Taxonomy" id="2011161"/>
    <lineage>
        <taxon>Eukaryota</taxon>
        <taxon>Metazoa</taxon>
        <taxon>Ecdysozoa</taxon>
        <taxon>Nematoda</taxon>
        <taxon>Chromadorea</taxon>
        <taxon>Plectida</taxon>
        <taxon>Plectina</taxon>
        <taxon>Plectoidea</taxon>
        <taxon>Plectidae</taxon>
        <taxon>Plectus</taxon>
    </lineage>
</organism>
<name>A0A914W187_9BILA</name>
<sequence>MTAKQEFVPLMTCSSNNDDQQAPTVAETMKAPGNSPAITEHHNKAEAEFIIETFKSFVCNKYEALSNLELPE</sequence>
<keyword evidence="1" id="KW-1185">Reference proteome</keyword>
<evidence type="ECO:0000313" key="2">
    <source>
        <dbReference type="WBParaSite" id="PSAMB.scaffold2906size20640.g19551.t1"/>
    </source>
</evidence>
<dbReference type="Proteomes" id="UP000887566">
    <property type="component" value="Unplaced"/>
</dbReference>
<protein>
    <submittedName>
        <fullName evidence="2">Uncharacterized protein</fullName>
    </submittedName>
</protein>